<sequence length="340" mass="37670">MERRRFSAALQGQNLRFTGAGEGGSARARVGFLLLEHFSLPAFTQALDTLVTANLIRSESFAVSNFSLSGEPVTSDLGLLICPDLALASAALQGLDLLVVCGGLRTPLRSSAALREALQDVASRGVALAGLWNGAWFLGDAGLLDGYRCCIHPEHRAALAEIARNSQVTSDSYMVDRDRLTAASPTGAFNLALEWIARRHGRDLVEAVVDILAFEESRYRRVRPALHEKMSEPLREVINLMAANIEEPLSQEQLAHYVGRSRRQIERLFQQQLGTTPVRYYLELRITECRRLLQHSDLTMLEVLVACGFVSPSHFSKCYTAFYGYPPSKEVRYGNVRSTK</sequence>
<dbReference type="PROSITE" id="PS01124">
    <property type="entry name" value="HTH_ARAC_FAMILY_2"/>
    <property type="match status" value="1"/>
</dbReference>
<dbReference type="Proteomes" id="UP000284767">
    <property type="component" value="Unassembled WGS sequence"/>
</dbReference>
<reference evidence="7" key="1">
    <citation type="submission" date="2015-06" db="EMBL/GenBank/DDBJ databases">
        <authorList>
            <person name="Radhakrishnan Rajesh"/>
            <person name="Underwood Anthony"/>
            <person name="Al-Shahib Ali"/>
        </authorList>
    </citation>
    <scope>NUCLEOTIDE SEQUENCE [LARGE SCALE GENOMIC DNA]</scope>
    <source>
        <strain evidence="7">P19_London_7_VIM_2_05_10</strain>
    </source>
</reference>
<dbReference type="GO" id="GO:0043565">
    <property type="term" value="F:sequence-specific DNA binding"/>
    <property type="evidence" value="ECO:0007669"/>
    <property type="project" value="InterPro"/>
</dbReference>
<dbReference type="InterPro" id="IPR009057">
    <property type="entry name" value="Homeodomain-like_sf"/>
</dbReference>
<evidence type="ECO:0000313" key="6">
    <source>
        <dbReference type="EMBL" id="RPM09180.1"/>
    </source>
</evidence>
<evidence type="ECO:0000313" key="7">
    <source>
        <dbReference type="Proteomes" id="UP000045039"/>
    </source>
</evidence>
<reference evidence="6 8" key="4">
    <citation type="submission" date="2019-01" db="EMBL/GenBank/DDBJ databases">
        <title>The Pseudomonas aeruginosa pan-genome provides new insights on its population structure, horizontal gene transfer and pathogenicity.</title>
        <authorList>
            <person name="Freschi L."/>
            <person name="Vincent A.T."/>
            <person name="Jeukens J."/>
            <person name="Emond-Rheault J.-G."/>
            <person name="Kukavica-Ibrulj I."/>
            <person name="Dupont M.-J."/>
            <person name="Charette S.J."/>
            <person name="Boyle B."/>
            <person name="Levesque R.C."/>
        </authorList>
    </citation>
    <scope>NUCLEOTIDE SEQUENCE [LARGE SCALE GENOMIC DNA]</scope>
    <source>
        <strain evidence="6 8">PA-W36</strain>
    </source>
</reference>
<dbReference type="PANTHER" id="PTHR43130:SF3">
    <property type="entry name" value="HTH-TYPE TRANSCRIPTIONAL REGULATOR RV1931C"/>
    <property type="match status" value="1"/>
</dbReference>
<accession>A0A0F6U8X8</accession>
<dbReference type="CDD" id="cd03136">
    <property type="entry name" value="GATase1_AraC_ArgR_like"/>
    <property type="match status" value="1"/>
</dbReference>
<evidence type="ECO:0000313" key="5">
    <source>
        <dbReference type="EMBL" id="MZZ15790.1"/>
    </source>
</evidence>
<keyword evidence="2" id="KW-0804">Transcription</keyword>
<evidence type="ECO:0000313" key="4">
    <source>
        <dbReference type="EMBL" id="CRQ10164.1"/>
    </source>
</evidence>
<dbReference type="InterPro" id="IPR052158">
    <property type="entry name" value="INH-QAR"/>
</dbReference>
<dbReference type="InterPro" id="IPR029062">
    <property type="entry name" value="Class_I_gatase-like"/>
</dbReference>
<dbReference type="Proteomes" id="UP000644192">
    <property type="component" value="Unassembled WGS sequence"/>
</dbReference>
<proteinExistence type="predicted"/>
<keyword evidence="1" id="KW-0805">Transcription regulation</keyword>
<name>A0A0F6U8X8_PSEAI</name>
<feature type="domain" description="HTH araC/xylS-type" evidence="3">
    <location>
        <begin position="235"/>
        <end position="333"/>
    </location>
</feature>
<dbReference type="SUPFAM" id="SSF52317">
    <property type="entry name" value="Class I glutamine amidotransferase-like"/>
    <property type="match status" value="1"/>
</dbReference>
<dbReference type="Pfam" id="PF01965">
    <property type="entry name" value="DJ-1_PfpI"/>
    <property type="match status" value="1"/>
</dbReference>
<dbReference type="EMBL" id="WXZT01000022">
    <property type="protein sequence ID" value="MZZ15790.1"/>
    <property type="molecule type" value="Genomic_DNA"/>
</dbReference>
<evidence type="ECO:0000256" key="2">
    <source>
        <dbReference type="ARBA" id="ARBA00023163"/>
    </source>
</evidence>
<reference evidence="6 8" key="3">
    <citation type="submission" date="2017-08" db="EMBL/GenBank/DDBJ databases">
        <authorList>
            <person name="Feschi L."/>
            <person name="Jeukens J."/>
            <person name="Emond-Rheault J.-G."/>
            <person name="Kukavica-Ibrulj I."/>
            <person name="Boyle B."/>
            <person name="Levesque R.C."/>
        </authorList>
    </citation>
    <scope>NUCLEOTIDE SEQUENCE [LARGE SCALE GENOMIC DNA]</scope>
    <source>
        <strain evidence="6 8">PA-W36</strain>
    </source>
</reference>
<dbReference type="EMBL" id="NSNE01000017">
    <property type="protein sequence ID" value="RPM09180.1"/>
    <property type="molecule type" value="Genomic_DNA"/>
</dbReference>
<dbReference type="InterPro" id="IPR002818">
    <property type="entry name" value="DJ-1/PfpI"/>
</dbReference>
<organism evidence="6 8">
    <name type="scientific">Pseudomonas aeruginosa</name>
    <dbReference type="NCBI Taxonomy" id="287"/>
    <lineage>
        <taxon>Bacteria</taxon>
        <taxon>Pseudomonadati</taxon>
        <taxon>Pseudomonadota</taxon>
        <taxon>Gammaproteobacteria</taxon>
        <taxon>Pseudomonadales</taxon>
        <taxon>Pseudomonadaceae</taxon>
        <taxon>Pseudomonas</taxon>
    </lineage>
</organism>
<dbReference type="RefSeq" id="WP_003118991.1">
    <property type="nucleotide sequence ID" value="NZ_AP031604.1"/>
</dbReference>
<dbReference type="Gene3D" id="3.40.50.880">
    <property type="match status" value="1"/>
</dbReference>
<dbReference type="SUPFAM" id="SSF46689">
    <property type="entry name" value="Homeodomain-like"/>
    <property type="match status" value="2"/>
</dbReference>
<gene>
    <name evidence="4" type="primary">cdhR_8</name>
    <name evidence="5" type="ORF">GUL26_26355</name>
    <name evidence="6" type="ORF">IPC1295_25045</name>
    <name evidence="4" type="ORF">PAERUG_P19_London_7_VIM_2_05_10_06743</name>
</gene>
<dbReference type="SMART" id="SM00342">
    <property type="entry name" value="HTH_ARAC"/>
    <property type="match status" value="1"/>
</dbReference>
<accession>A0A1S1BZT1</accession>
<dbReference type="Proteomes" id="UP000045039">
    <property type="component" value="Unassembled WGS sequence"/>
</dbReference>
<dbReference type="Pfam" id="PF12833">
    <property type="entry name" value="HTH_18"/>
    <property type="match status" value="1"/>
</dbReference>
<evidence type="ECO:0000259" key="3">
    <source>
        <dbReference type="PROSITE" id="PS01124"/>
    </source>
</evidence>
<evidence type="ECO:0000313" key="8">
    <source>
        <dbReference type="Proteomes" id="UP000284767"/>
    </source>
</evidence>
<evidence type="ECO:0000256" key="1">
    <source>
        <dbReference type="ARBA" id="ARBA00023015"/>
    </source>
</evidence>
<dbReference type="Gene3D" id="1.10.10.60">
    <property type="entry name" value="Homeodomain-like"/>
    <property type="match status" value="1"/>
</dbReference>
<dbReference type="AlphaFoldDB" id="A0A0F6U8X8"/>
<comment type="caution">
    <text evidence="6">The sequence shown here is derived from an EMBL/GenBank/DDBJ whole genome shotgun (WGS) entry which is preliminary data.</text>
</comment>
<reference evidence="4" key="2">
    <citation type="submission" date="2015-06" db="EMBL/GenBank/DDBJ databases">
        <authorList>
            <person name="Radhakrishnan R."/>
            <person name="Underwood A."/>
            <person name="Al-Shahib A."/>
        </authorList>
    </citation>
    <scope>NUCLEOTIDE SEQUENCE</scope>
    <source>
        <strain evidence="4">P19_London_7_VIM_2_05_10</strain>
    </source>
</reference>
<dbReference type="GO" id="GO:0003700">
    <property type="term" value="F:DNA-binding transcription factor activity"/>
    <property type="evidence" value="ECO:0007669"/>
    <property type="project" value="InterPro"/>
</dbReference>
<dbReference type="EMBL" id="CVVU01000272">
    <property type="protein sequence ID" value="CRQ10164.1"/>
    <property type="molecule type" value="Genomic_DNA"/>
</dbReference>
<dbReference type="PANTHER" id="PTHR43130">
    <property type="entry name" value="ARAC-FAMILY TRANSCRIPTIONAL REGULATOR"/>
    <property type="match status" value="1"/>
</dbReference>
<dbReference type="InterPro" id="IPR018060">
    <property type="entry name" value="HTH_AraC"/>
</dbReference>
<protein>
    <submittedName>
        <fullName evidence="6">GlxA family transcriptional regulator</fullName>
    </submittedName>
    <submittedName>
        <fullName evidence="4">HTH-type transcriptional regulator CdhR</fullName>
    </submittedName>
    <submittedName>
        <fullName evidence="5">Helix-turn-helix domain-containing protein</fullName>
    </submittedName>
</protein>
<reference evidence="5" key="5">
    <citation type="submission" date="2020-01" db="EMBL/GenBank/DDBJ databases">
        <title>Bacteria Cultured from War Wounds Associated with the Conflict in Eastern Ukraine.</title>
        <authorList>
            <person name="Snesrud E."/>
            <person name="Galac M.R."/>
            <person name="Mc Gann P."/>
            <person name="Valentine K."/>
            <person name="Viacheslav K."/>
        </authorList>
    </citation>
    <scope>NUCLEOTIDE SEQUENCE</scope>
    <source>
        <strain evidence="5">VNMU148</strain>
    </source>
</reference>